<keyword evidence="12" id="KW-1185">Reference proteome</keyword>
<evidence type="ECO:0000256" key="9">
    <source>
        <dbReference type="SAM" id="MobiDB-lite"/>
    </source>
</evidence>
<feature type="domain" description="Potassium channel" evidence="11">
    <location>
        <begin position="121"/>
        <end position="147"/>
    </location>
</feature>
<comment type="subcellular location">
    <subcellularLocation>
        <location evidence="1">Membrane</location>
        <topology evidence="1">Multi-pass membrane protein</topology>
    </subcellularLocation>
</comment>
<evidence type="ECO:0000256" key="8">
    <source>
        <dbReference type="RuleBase" id="RU003857"/>
    </source>
</evidence>
<keyword evidence="7 8" id="KW-0407">Ion channel</keyword>
<dbReference type="PANTHER" id="PTHR11003">
    <property type="entry name" value="POTASSIUM CHANNEL, SUBFAMILY K"/>
    <property type="match status" value="1"/>
</dbReference>
<evidence type="ECO:0000256" key="5">
    <source>
        <dbReference type="ARBA" id="ARBA00023065"/>
    </source>
</evidence>
<proteinExistence type="inferred from homology"/>
<dbReference type="GO" id="GO:0030322">
    <property type="term" value="P:stabilization of membrane potential"/>
    <property type="evidence" value="ECO:0007669"/>
    <property type="project" value="TreeGrafter"/>
</dbReference>
<keyword evidence="4 10" id="KW-1133">Transmembrane helix</keyword>
<feature type="transmembrane region" description="Helical" evidence="10">
    <location>
        <begin position="247"/>
        <end position="266"/>
    </location>
</feature>
<name>A0A915EB95_9BILA</name>
<dbReference type="Proteomes" id="UP000887574">
    <property type="component" value="Unplaced"/>
</dbReference>
<evidence type="ECO:0000259" key="11">
    <source>
        <dbReference type="Pfam" id="PF07885"/>
    </source>
</evidence>
<protein>
    <submittedName>
        <fullName evidence="13">Potassium channel domain-containing protein</fullName>
    </submittedName>
</protein>
<dbReference type="Pfam" id="PF07885">
    <property type="entry name" value="Ion_trans_2"/>
    <property type="match status" value="2"/>
</dbReference>
<reference evidence="13" key="1">
    <citation type="submission" date="2022-11" db="UniProtKB">
        <authorList>
            <consortium name="WormBaseParasite"/>
        </authorList>
    </citation>
    <scope>IDENTIFICATION</scope>
</reference>
<sequence>MLWNLVVNKYEKYHLSHLFMLVVLALYSLLGAICFCVIESPNELRNLRLKLENVAVKSTLARDRLLYDLQYFFVKEINVSRLLSRELNITLDYYDRLMGFSAQEIAQGNQPNKWTIWGVCICWTVYTTIGYGDIVTETIAGKLNHCAQHLGGGLFQLMQVIWKDYLLTLARHFSPSERAKKRMPKFSIDYEEEDLEDSSLLSIEPTLTARLAKKDDWTFFESAYFFFISLTTIGLGDITAEHKVACMYVLLILIGLSVVSMSINIIQIQIEGIFAKIIRSIDNDFKRNLAAEKRKHSMATSVGEERKISANTIAITVPHQKYDNEEKETAEDDAVSKYGKDMPFTERLLTRLMSGHQRQLLNQKMTDRQKMRNIGTQTEDRKSTSAAQTDTAPRMDFLHSLSQQETSSSEEDEDFPPNSNRGSPPKNQQFPGKRVGGNTNFSNAPEHLQQDITSRGGCLGKSFIFII</sequence>
<keyword evidence="6 10" id="KW-0472">Membrane</keyword>
<evidence type="ECO:0000256" key="7">
    <source>
        <dbReference type="ARBA" id="ARBA00023303"/>
    </source>
</evidence>
<feature type="domain" description="Potassium channel" evidence="11">
    <location>
        <begin position="215"/>
        <end position="270"/>
    </location>
</feature>
<feature type="compositionally biased region" description="Polar residues" evidence="9">
    <location>
        <begin position="417"/>
        <end position="430"/>
    </location>
</feature>
<keyword evidence="5 8" id="KW-0406">Ion transport</keyword>
<feature type="transmembrane region" description="Helical" evidence="10">
    <location>
        <begin position="15"/>
        <end position="38"/>
    </location>
</feature>
<dbReference type="AlphaFoldDB" id="A0A915EB95"/>
<feature type="transmembrane region" description="Helical" evidence="10">
    <location>
        <begin position="217"/>
        <end position="235"/>
    </location>
</feature>
<organism evidence="12 13">
    <name type="scientific">Ditylenchus dipsaci</name>
    <dbReference type="NCBI Taxonomy" id="166011"/>
    <lineage>
        <taxon>Eukaryota</taxon>
        <taxon>Metazoa</taxon>
        <taxon>Ecdysozoa</taxon>
        <taxon>Nematoda</taxon>
        <taxon>Chromadorea</taxon>
        <taxon>Rhabditida</taxon>
        <taxon>Tylenchina</taxon>
        <taxon>Tylenchomorpha</taxon>
        <taxon>Sphaerularioidea</taxon>
        <taxon>Anguinidae</taxon>
        <taxon>Anguininae</taxon>
        <taxon>Ditylenchus</taxon>
    </lineage>
</organism>
<dbReference type="PANTHER" id="PTHR11003:SF324">
    <property type="entry name" value="POTASSIUM CHANNEL DOMAIN-CONTAINING PROTEIN"/>
    <property type="match status" value="1"/>
</dbReference>
<keyword evidence="2 8" id="KW-0813">Transport</keyword>
<evidence type="ECO:0000256" key="1">
    <source>
        <dbReference type="ARBA" id="ARBA00004141"/>
    </source>
</evidence>
<dbReference type="GO" id="GO:0022841">
    <property type="term" value="F:potassium ion leak channel activity"/>
    <property type="evidence" value="ECO:0007669"/>
    <property type="project" value="TreeGrafter"/>
</dbReference>
<dbReference type="InterPro" id="IPR013099">
    <property type="entry name" value="K_chnl_dom"/>
</dbReference>
<evidence type="ECO:0000256" key="10">
    <source>
        <dbReference type="SAM" id="Phobius"/>
    </source>
</evidence>
<evidence type="ECO:0000313" key="12">
    <source>
        <dbReference type="Proteomes" id="UP000887574"/>
    </source>
</evidence>
<evidence type="ECO:0000313" key="13">
    <source>
        <dbReference type="WBParaSite" id="jg4019"/>
    </source>
</evidence>
<accession>A0A915EB95</accession>
<dbReference type="GO" id="GO:0015271">
    <property type="term" value="F:outward rectifier potassium channel activity"/>
    <property type="evidence" value="ECO:0007669"/>
    <property type="project" value="TreeGrafter"/>
</dbReference>
<evidence type="ECO:0000256" key="6">
    <source>
        <dbReference type="ARBA" id="ARBA00023136"/>
    </source>
</evidence>
<dbReference type="InterPro" id="IPR003280">
    <property type="entry name" value="2pore_dom_K_chnl"/>
</dbReference>
<dbReference type="PRINTS" id="PR01333">
    <property type="entry name" value="2POREKCHANEL"/>
</dbReference>
<dbReference type="Gene3D" id="1.10.287.70">
    <property type="match status" value="1"/>
</dbReference>
<evidence type="ECO:0000256" key="2">
    <source>
        <dbReference type="ARBA" id="ARBA00022448"/>
    </source>
</evidence>
<keyword evidence="3 8" id="KW-0812">Transmembrane</keyword>
<evidence type="ECO:0000256" key="3">
    <source>
        <dbReference type="ARBA" id="ARBA00022692"/>
    </source>
</evidence>
<dbReference type="SUPFAM" id="SSF81324">
    <property type="entry name" value="Voltage-gated potassium channels"/>
    <property type="match status" value="2"/>
</dbReference>
<feature type="region of interest" description="Disordered" evidence="9">
    <location>
        <begin position="359"/>
        <end position="446"/>
    </location>
</feature>
<dbReference type="WBParaSite" id="jg4019">
    <property type="protein sequence ID" value="jg4019"/>
    <property type="gene ID" value="jg4019"/>
</dbReference>
<comment type="similarity">
    <text evidence="8">Belongs to the two pore domain potassium channel (TC 1.A.1.8) family.</text>
</comment>
<dbReference type="GO" id="GO:0005886">
    <property type="term" value="C:plasma membrane"/>
    <property type="evidence" value="ECO:0007669"/>
    <property type="project" value="TreeGrafter"/>
</dbReference>
<evidence type="ECO:0000256" key="4">
    <source>
        <dbReference type="ARBA" id="ARBA00022989"/>
    </source>
</evidence>